<sequence length="121" mass="14095">MITTMEEKRHKLLSEVADHVAETATDYGCSTEHAEQLGLAVANFLAEHFGGQNFTFPRDYVYKLAVRDLQIYNEHKGNNWAELSSKYGITERGLRKLIHRVHRRMMKSRQPNLDLFDDEDK</sequence>
<dbReference type="OrthoDB" id="8906055at2"/>
<gene>
    <name evidence="2" type="ORF">DES54_1121</name>
</gene>
<keyword evidence="3" id="KW-1185">Reference proteome</keyword>
<evidence type="ECO:0000259" key="1">
    <source>
        <dbReference type="Pfam" id="PF08765"/>
    </source>
</evidence>
<dbReference type="EMBL" id="QNRY01000012">
    <property type="protein sequence ID" value="RBP63184.1"/>
    <property type="molecule type" value="Genomic_DNA"/>
</dbReference>
<dbReference type="Pfam" id="PF08765">
    <property type="entry name" value="Mor"/>
    <property type="match status" value="1"/>
</dbReference>
<protein>
    <submittedName>
        <fullName evidence="2">Mor family transcriptional regulator</fullName>
    </submittedName>
</protein>
<organism evidence="2 3">
    <name type="scientific">Brenneria salicis ATCC 15712 = DSM 30166</name>
    <dbReference type="NCBI Taxonomy" id="714314"/>
    <lineage>
        <taxon>Bacteria</taxon>
        <taxon>Pseudomonadati</taxon>
        <taxon>Pseudomonadota</taxon>
        <taxon>Gammaproteobacteria</taxon>
        <taxon>Enterobacterales</taxon>
        <taxon>Pectobacteriaceae</taxon>
        <taxon>Brenneria</taxon>
    </lineage>
</organism>
<dbReference type="InterPro" id="IPR052411">
    <property type="entry name" value="c-mor_Regulatory_Protein"/>
</dbReference>
<dbReference type="RefSeq" id="WP_113865982.1">
    <property type="nucleotide sequence ID" value="NZ_AGJP01000001.1"/>
</dbReference>
<accession>A0A366I4U1</accession>
<evidence type="ECO:0000313" key="3">
    <source>
        <dbReference type="Proteomes" id="UP000253046"/>
    </source>
</evidence>
<dbReference type="InterPro" id="IPR009057">
    <property type="entry name" value="Homeodomain-like_sf"/>
</dbReference>
<comment type="caution">
    <text evidence="2">The sequence shown here is derived from an EMBL/GenBank/DDBJ whole genome shotgun (WGS) entry which is preliminary data.</text>
</comment>
<dbReference type="PANTHER" id="PTHR37812">
    <property type="entry name" value="MU-LIKE PROPHAGE FLUMU PROTEIN C"/>
    <property type="match status" value="1"/>
</dbReference>
<dbReference type="AlphaFoldDB" id="A0A366I4U1"/>
<proteinExistence type="predicted"/>
<feature type="domain" description="Mor transcription activator" evidence="1">
    <location>
        <begin position="8"/>
        <end position="113"/>
    </location>
</feature>
<dbReference type="InterPro" id="IPR014875">
    <property type="entry name" value="Mor_transcription_activator"/>
</dbReference>
<dbReference type="PANTHER" id="PTHR37812:SF1">
    <property type="entry name" value="MU-LIKE PROPHAGE FLUMU PROTEIN C"/>
    <property type="match status" value="1"/>
</dbReference>
<dbReference type="Gene3D" id="1.10.10.60">
    <property type="entry name" value="Homeodomain-like"/>
    <property type="match status" value="1"/>
</dbReference>
<dbReference type="Proteomes" id="UP000253046">
    <property type="component" value="Unassembled WGS sequence"/>
</dbReference>
<evidence type="ECO:0000313" key="2">
    <source>
        <dbReference type="EMBL" id="RBP63184.1"/>
    </source>
</evidence>
<reference evidence="2 3" key="1">
    <citation type="submission" date="2018-06" db="EMBL/GenBank/DDBJ databases">
        <title>Genomic Encyclopedia of Type Strains, Phase IV (KMG-IV): sequencing the most valuable type-strain genomes for metagenomic binning, comparative biology and taxonomic classification.</title>
        <authorList>
            <person name="Goeker M."/>
        </authorList>
    </citation>
    <scope>NUCLEOTIDE SEQUENCE [LARGE SCALE GENOMIC DNA]</scope>
    <source>
        <strain evidence="2 3">DSM 30166</strain>
    </source>
</reference>
<name>A0A366I4U1_9GAMM</name>
<dbReference type="SUPFAM" id="SSF46689">
    <property type="entry name" value="Homeodomain-like"/>
    <property type="match status" value="1"/>
</dbReference>